<evidence type="ECO:0000313" key="2">
    <source>
        <dbReference type="EMBL" id="PQJ30019.1"/>
    </source>
</evidence>
<evidence type="ECO:0000313" key="3">
    <source>
        <dbReference type="Proteomes" id="UP000239907"/>
    </source>
</evidence>
<keyword evidence="1" id="KW-0812">Transmembrane</keyword>
<keyword evidence="3" id="KW-1185">Reference proteome</keyword>
<dbReference type="AlphaFoldDB" id="A0A2S7U4S5"/>
<dbReference type="RefSeq" id="WP_105044537.1">
    <property type="nucleotide sequence ID" value="NZ_MQWA01000001.1"/>
</dbReference>
<name>A0A2S7U4S5_9BACT</name>
<evidence type="ECO:0008006" key="4">
    <source>
        <dbReference type="Google" id="ProtNLM"/>
    </source>
</evidence>
<gene>
    <name evidence="2" type="ORF">BSZ32_17060</name>
</gene>
<sequence length="176" mass="20022">MPGQPDIPTRTFFERLFGLSPKSVAESHKELRFTRTRQASQFFILTAFLLMLGVASFVALFASWGPNDVDFHFYAWFCLLPLIPSYFTLRLAIHCVRHAYILLTPMGVEVFPFFKPEKNLQIIFWQEVHSFDITEALLTLHSSPEKTSGTVLTLKPLATAQISLLQKAIKARTSSN</sequence>
<reference evidence="2 3" key="1">
    <citation type="submission" date="2016-12" db="EMBL/GenBank/DDBJ databases">
        <title>Study of bacterial adaptation to deep sea.</title>
        <authorList>
            <person name="Song J."/>
            <person name="Yoshizawa S."/>
            <person name="Kogure K."/>
        </authorList>
    </citation>
    <scope>NUCLEOTIDE SEQUENCE [LARGE SCALE GENOMIC DNA]</scope>
    <source>
        <strain evidence="2 3">SAORIC-165</strain>
    </source>
</reference>
<keyword evidence="1" id="KW-0472">Membrane</keyword>
<organism evidence="2 3">
    <name type="scientific">Rubritalea profundi</name>
    <dbReference type="NCBI Taxonomy" id="1658618"/>
    <lineage>
        <taxon>Bacteria</taxon>
        <taxon>Pseudomonadati</taxon>
        <taxon>Verrucomicrobiota</taxon>
        <taxon>Verrucomicrobiia</taxon>
        <taxon>Verrucomicrobiales</taxon>
        <taxon>Rubritaleaceae</taxon>
        <taxon>Rubritalea</taxon>
    </lineage>
</organism>
<feature type="transmembrane region" description="Helical" evidence="1">
    <location>
        <begin position="42"/>
        <end position="65"/>
    </location>
</feature>
<evidence type="ECO:0000256" key="1">
    <source>
        <dbReference type="SAM" id="Phobius"/>
    </source>
</evidence>
<dbReference type="Proteomes" id="UP000239907">
    <property type="component" value="Unassembled WGS sequence"/>
</dbReference>
<dbReference type="EMBL" id="MQWA01000001">
    <property type="protein sequence ID" value="PQJ30019.1"/>
    <property type="molecule type" value="Genomic_DNA"/>
</dbReference>
<proteinExistence type="predicted"/>
<feature type="transmembrane region" description="Helical" evidence="1">
    <location>
        <begin position="71"/>
        <end position="93"/>
    </location>
</feature>
<keyword evidence="1" id="KW-1133">Transmembrane helix</keyword>
<dbReference type="OrthoDB" id="199663at2"/>
<protein>
    <recommendedName>
        <fullName evidence="4">DUF304 domain-containing protein</fullName>
    </recommendedName>
</protein>
<accession>A0A2S7U4S5</accession>
<comment type="caution">
    <text evidence="2">The sequence shown here is derived from an EMBL/GenBank/DDBJ whole genome shotgun (WGS) entry which is preliminary data.</text>
</comment>